<dbReference type="PANTHER" id="PTHR43744:SF8">
    <property type="entry name" value="SN-GLYCEROL-3-PHOSPHATE TRANSPORT SYSTEM PERMEASE PROTEIN UGPE"/>
    <property type="match status" value="1"/>
</dbReference>
<feature type="transmembrane region" description="Helical" evidence="7">
    <location>
        <begin position="208"/>
        <end position="230"/>
    </location>
</feature>
<reference evidence="9 10" key="1">
    <citation type="submission" date="2018-04" db="EMBL/GenBank/DDBJ databases">
        <title>Genomic Encyclopedia of Archaeal and Bacterial Type Strains, Phase II (KMG-II): from individual species to whole genera.</title>
        <authorList>
            <person name="Goeker M."/>
        </authorList>
    </citation>
    <scope>NUCLEOTIDE SEQUENCE [LARGE SCALE GENOMIC DNA]</scope>
    <source>
        <strain evidence="9 10">DSM 45169</strain>
    </source>
</reference>
<proteinExistence type="inferred from homology"/>
<accession>A0A2T4ZCX4</accession>
<sequence length="289" mass="32893">MEGLRVPIKKEIATAGNRFKKLILPHLVLSAIGLLFLFPFIWLILSSLKTPQEIFQIPPTFWPQEPRWDNYIRTFEAMPFFRYTLNTIFLCTVNIVGQLIASPLTAYSLSRIEWKGRRFVFGIIIATMILPPQVTMIPVYIIFAQLGWVNTYIPLTIGAFFGSAFNIFLLRQFMMGIPKELSEAARIDGASEIRIYLQIIYPLLKPPLAAIAIFTFVGVWNDFMGPLIYLNDDRLWTITLGLQGFLSQHGAQWELLMAAGVIFTLPSVIIYFIGQKKFIEAGASLTSFK</sequence>
<gene>
    <name evidence="9" type="ORF">C8J48_2364</name>
</gene>
<evidence type="ECO:0000256" key="4">
    <source>
        <dbReference type="ARBA" id="ARBA00022692"/>
    </source>
</evidence>
<dbReference type="GO" id="GO:0005886">
    <property type="term" value="C:plasma membrane"/>
    <property type="evidence" value="ECO:0007669"/>
    <property type="project" value="UniProtKB-SubCell"/>
</dbReference>
<evidence type="ECO:0000256" key="6">
    <source>
        <dbReference type="ARBA" id="ARBA00023136"/>
    </source>
</evidence>
<keyword evidence="3" id="KW-1003">Cell membrane</keyword>
<evidence type="ECO:0000256" key="5">
    <source>
        <dbReference type="ARBA" id="ARBA00022989"/>
    </source>
</evidence>
<name>A0A2T4ZCX4_9BACL</name>
<dbReference type="InterPro" id="IPR000515">
    <property type="entry name" value="MetI-like"/>
</dbReference>
<keyword evidence="2 7" id="KW-0813">Transport</keyword>
<dbReference type="Pfam" id="PF00528">
    <property type="entry name" value="BPD_transp_1"/>
    <property type="match status" value="1"/>
</dbReference>
<feature type="transmembrane region" description="Helical" evidence="7">
    <location>
        <begin position="119"/>
        <end position="143"/>
    </location>
</feature>
<evidence type="ECO:0000256" key="7">
    <source>
        <dbReference type="RuleBase" id="RU363032"/>
    </source>
</evidence>
<evidence type="ECO:0000256" key="3">
    <source>
        <dbReference type="ARBA" id="ARBA00022475"/>
    </source>
</evidence>
<keyword evidence="10" id="KW-1185">Reference proteome</keyword>
<organism evidence="9 10">
    <name type="scientific">Desmospora activa DSM 45169</name>
    <dbReference type="NCBI Taxonomy" id="1121389"/>
    <lineage>
        <taxon>Bacteria</taxon>
        <taxon>Bacillati</taxon>
        <taxon>Bacillota</taxon>
        <taxon>Bacilli</taxon>
        <taxon>Bacillales</taxon>
        <taxon>Thermoactinomycetaceae</taxon>
        <taxon>Desmospora</taxon>
    </lineage>
</organism>
<dbReference type="InterPro" id="IPR035906">
    <property type="entry name" value="MetI-like_sf"/>
</dbReference>
<keyword evidence="4 7" id="KW-0812">Transmembrane</keyword>
<dbReference type="AlphaFoldDB" id="A0A2T4ZCX4"/>
<dbReference type="SUPFAM" id="SSF161098">
    <property type="entry name" value="MetI-like"/>
    <property type="match status" value="1"/>
</dbReference>
<feature type="transmembrane region" description="Helical" evidence="7">
    <location>
        <begin position="27"/>
        <end position="45"/>
    </location>
</feature>
<keyword evidence="5 7" id="KW-1133">Transmembrane helix</keyword>
<feature type="transmembrane region" description="Helical" evidence="7">
    <location>
        <begin position="83"/>
        <end position="107"/>
    </location>
</feature>
<evidence type="ECO:0000256" key="2">
    <source>
        <dbReference type="ARBA" id="ARBA00022448"/>
    </source>
</evidence>
<dbReference type="Proteomes" id="UP000241639">
    <property type="component" value="Unassembled WGS sequence"/>
</dbReference>
<dbReference type="OrthoDB" id="9771544at2"/>
<keyword evidence="6 7" id="KW-0472">Membrane</keyword>
<protein>
    <submittedName>
        <fullName evidence="9">Carbohydrate ABC transporter membrane protein 2 (CUT1 family)</fullName>
    </submittedName>
</protein>
<evidence type="ECO:0000313" key="10">
    <source>
        <dbReference type="Proteomes" id="UP000241639"/>
    </source>
</evidence>
<comment type="similarity">
    <text evidence="7">Belongs to the binding-protein-dependent transport system permease family.</text>
</comment>
<dbReference type="CDD" id="cd06261">
    <property type="entry name" value="TM_PBP2"/>
    <property type="match status" value="1"/>
</dbReference>
<dbReference type="EMBL" id="PZZP01000001">
    <property type="protein sequence ID" value="PTM59733.1"/>
    <property type="molecule type" value="Genomic_DNA"/>
</dbReference>
<dbReference type="PROSITE" id="PS50928">
    <property type="entry name" value="ABC_TM1"/>
    <property type="match status" value="1"/>
</dbReference>
<feature type="transmembrane region" description="Helical" evidence="7">
    <location>
        <begin position="149"/>
        <end position="170"/>
    </location>
</feature>
<comment type="caution">
    <text evidence="9">The sequence shown here is derived from an EMBL/GenBank/DDBJ whole genome shotgun (WGS) entry which is preliminary data.</text>
</comment>
<comment type="subcellular location">
    <subcellularLocation>
        <location evidence="1 7">Cell membrane</location>
        <topology evidence="1 7">Multi-pass membrane protein</topology>
    </subcellularLocation>
</comment>
<evidence type="ECO:0000313" key="9">
    <source>
        <dbReference type="EMBL" id="PTM59733.1"/>
    </source>
</evidence>
<dbReference type="RefSeq" id="WP_107726952.1">
    <property type="nucleotide sequence ID" value="NZ_PZZP01000001.1"/>
</dbReference>
<dbReference type="Gene3D" id="1.10.3720.10">
    <property type="entry name" value="MetI-like"/>
    <property type="match status" value="1"/>
</dbReference>
<dbReference type="PANTHER" id="PTHR43744">
    <property type="entry name" value="ABC TRANSPORTER PERMEASE PROTEIN MG189-RELATED-RELATED"/>
    <property type="match status" value="1"/>
</dbReference>
<evidence type="ECO:0000259" key="8">
    <source>
        <dbReference type="PROSITE" id="PS50928"/>
    </source>
</evidence>
<evidence type="ECO:0000256" key="1">
    <source>
        <dbReference type="ARBA" id="ARBA00004651"/>
    </source>
</evidence>
<feature type="domain" description="ABC transmembrane type-1" evidence="8">
    <location>
        <begin position="84"/>
        <end position="274"/>
    </location>
</feature>
<dbReference type="GO" id="GO:0055085">
    <property type="term" value="P:transmembrane transport"/>
    <property type="evidence" value="ECO:0007669"/>
    <property type="project" value="InterPro"/>
</dbReference>
<feature type="transmembrane region" description="Helical" evidence="7">
    <location>
        <begin position="250"/>
        <end position="273"/>
    </location>
</feature>